<protein>
    <submittedName>
        <fullName evidence="1">Uncharacterized protein</fullName>
    </submittedName>
</protein>
<dbReference type="KEGG" id="mpk:VL20_396"/>
<evidence type="ECO:0000313" key="1">
    <source>
        <dbReference type="EMBL" id="AKV65625.1"/>
    </source>
</evidence>
<organism evidence="1 2">
    <name type="scientific">Microcystis panniformis FACHB-1757</name>
    <dbReference type="NCBI Taxonomy" id="1638788"/>
    <lineage>
        <taxon>Bacteria</taxon>
        <taxon>Bacillati</taxon>
        <taxon>Cyanobacteriota</taxon>
        <taxon>Cyanophyceae</taxon>
        <taxon>Oscillatoriophycideae</taxon>
        <taxon>Chroococcales</taxon>
        <taxon>Microcystaceae</taxon>
        <taxon>Microcystis</taxon>
    </lineage>
</organism>
<accession>A0A0K1RV07</accession>
<gene>
    <name evidence="1" type="ORF">VL20_396</name>
</gene>
<proteinExistence type="predicted"/>
<dbReference type="Proteomes" id="UP000068167">
    <property type="component" value="Chromosome"/>
</dbReference>
<dbReference type="EMBL" id="CP011339">
    <property type="protein sequence ID" value="AKV65625.1"/>
    <property type="molecule type" value="Genomic_DNA"/>
</dbReference>
<name>A0A0K1RV07_9CHRO</name>
<evidence type="ECO:0000313" key="2">
    <source>
        <dbReference type="Proteomes" id="UP000068167"/>
    </source>
</evidence>
<keyword evidence="2" id="KW-1185">Reference proteome</keyword>
<reference evidence="1 2" key="1">
    <citation type="journal article" date="2016" name="Stand. Genomic Sci.">
        <title>Complete genome sequence and genomic characterization of Microcystis panniformis FACHB 1757 by third-generation sequencing.</title>
        <authorList>
            <person name="Zhang J.Y."/>
            <person name="Guan R."/>
            <person name="Zhang H.J."/>
            <person name="Li H."/>
            <person name="Xiao P."/>
            <person name="Yu G.L."/>
            <person name="Du L."/>
            <person name="Cao D.M."/>
            <person name="Zhu B.C."/>
            <person name="Li R.H."/>
            <person name="Lu Z.H."/>
        </authorList>
    </citation>
    <scope>NUCLEOTIDE SEQUENCE [LARGE SCALE GENOMIC DNA]</scope>
    <source>
        <strain evidence="1 2">FACHB-1757</strain>
    </source>
</reference>
<sequence>MASENRGKIFLSWTRCQHQAYQLLFRLEKDLLTTGLMR</sequence>
<dbReference type="AlphaFoldDB" id="A0A0K1RV07"/>